<dbReference type="EMBL" id="MN739461">
    <property type="protein sequence ID" value="QHT05950.1"/>
    <property type="molecule type" value="Genomic_DNA"/>
</dbReference>
<proteinExistence type="predicted"/>
<protein>
    <submittedName>
        <fullName evidence="1">Uncharacterized protein</fullName>
    </submittedName>
</protein>
<accession>A0A6C0CQ17</accession>
<name>A0A6C0CQ17_9ZZZZ</name>
<organism evidence="1">
    <name type="scientific">viral metagenome</name>
    <dbReference type="NCBI Taxonomy" id="1070528"/>
    <lineage>
        <taxon>unclassified sequences</taxon>
        <taxon>metagenomes</taxon>
        <taxon>organismal metagenomes</taxon>
    </lineage>
</organism>
<reference evidence="1" key="1">
    <citation type="journal article" date="2020" name="Nature">
        <title>Giant virus diversity and host interactions through global metagenomics.</title>
        <authorList>
            <person name="Schulz F."/>
            <person name="Roux S."/>
            <person name="Paez-Espino D."/>
            <person name="Jungbluth S."/>
            <person name="Walsh D.A."/>
            <person name="Denef V.J."/>
            <person name="McMahon K.D."/>
            <person name="Konstantinidis K.T."/>
            <person name="Eloe-Fadrosh E.A."/>
            <person name="Kyrpides N.C."/>
            <person name="Woyke T."/>
        </authorList>
    </citation>
    <scope>NUCLEOTIDE SEQUENCE</scope>
    <source>
        <strain evidence="1">GVMAG-M-3300021425-14</strain>
    </source>
</reference>
<dbReference type="AlphaFoldDB" id="A0A6C0CQ17"/>
<evidence type="ECO:0000313" key="1">
    <source>
        <dbReference type="EMBL" id="QHT05950.1"/>
    </source>
</evidence>
<sequence length="49" mass="6001">MPTSNLLYILYFKALCSNLVFFKNFQEVFAFSPFWTFLKCPKLTFRKYF</sequence>